<dbReference type="HAMAP" id="MF_01445">
    <property type="entry name" value="TsaD"/>
    <property type="match status" value="1"/>
</dbReference>
<dbReference type="GO" id="GO:0061711">
    <property type="term" value="F:tRNA N(6)-L-threonylcarbamoyladenine synthase activity"/>
    <property type="evidence" value="ECO:0007669"/>
    <property type="project" value="UniProtKB-EC"/>
</dbReference>
<dbReference type="GeneID" id="91091510"/>
<evidence type="ECO:0000256" key="6">
    <source>
        <dbReference type="ARBA" id="ARBA00048117"/>
    </source>
</evidence>
<dbReference type="Gene3D" id="3.30.420.40">
    <property type="match status" value="2"/>
</dbReference>
<dbReference type="EMBL" id="CP144098">
    <property type="protein sequence ID" value="WWC85968.1"/>
    <property type="molecule type" value="Genomic_DNA"/>
</dbReference>
<name>A0AAX4JM20_9TREE</name>
<evidence type="ECO:0000256" key="5">
    <source>
        <dbReference type="ARBA" id="ARBA00023315"/>
    </source>
</evidence>
<dbReference type="Pfam" id="PF00814">
    <property type="entry name" value="TsaD"/>
    <property type="match status" value="1"/>
</dbReference>
<dbReference type="PANTHER" id="PTHR11735:SF6">
    <property type="entry name" value="TRNA N6-ADENOSINE THREONYLCARBAMOYLTRANSFERASE, MITOCHONDRIAL"/>
    <property type="match status" value="1"/>
</dbReference>
<gene>
    <name evidence="9" type="ORF">L201_000838</name>
</gene>
<dbReference type="EC" id="2.3.1.234" evidence="1"/>
<dbReference type="GO" id="GO:0046872">
    <property type="term" value="F:metal ion binding"/>
    <property type="evidence" value="ECO:0007669"/>
    <property type="project" value="UniProtKB-KW"/>
</dbReference>
<organism evidence="9 10">
    <name type="scientific">Kwoniella dendrophila CBS 6074</name>
    <dbReference type="NCBI Taxonomy" id="1295534"/>
    <lineage>
        <taxon>Eukaryota</taxon>
        <taxon>Fungi</taxon>
        <taxon>Dikarya</taxon>
        <taxon>Basidiomycota</taxon>
        <taxon>Agaricomycotina</taxon>
        <taxon>Tremellomycetes</taxon>
        <taxon>Tremellales</taxon>
        <taxon>Cryptococcaceae</taxon>
        <taxon>Kwoniella</taxon>
    </lineage>
</organism>
<dbReference type="AlphaFoldDB" id="A0AAX4JM20"/>
<dbReference type="InterPro" id="IPR017861">
    <property type="entry name" value="KAE1/TsaD"/>
</dbReference>
<evidence type="ECO:0000259" key="8">
    <source>
        <dbReference type="Pfam" id="PF00814"/>
    </source>
</evidence>
<dbReference type="RefSeq" id="XP_066072731.1">
    <property type="nucleotide sequence ID" value="XM_066216634.1"/>
</dbReference>
<reference evidence="9 10" key="1">
    <citation type="submission" date="2024-01" db="EMBL/GenBank/DDBJ databases">
        <title>Comparative genomics of Cryptococcus and Kwoniella reveals pathogenesis evolution and contrasting modes of karyotype evolution via chromosome fusion or intercentromeric recombination.</title>
        <authorList>
            <person name="Coelho M.A."/>
            <person name="David-Palma M."/>
            <person name="Shea T."/>
            <person name="Bowers K."/>
            <person name="McGinley-Smith S."/>
            <person name="Mohammad A.W."/>
            <person name="Gnirke A."/>
            <person name="Yurkov A.M."/>
            <person name="Nowrousian M."/>
            <person name="Sun S."/>
            <person name="Cuomo C.A."/>
            <person name="Heitman J."/>
        </authorList>
    </citation>
    <scope>NUCLEOTIDE SEQUENCE [LARGE SCALE GENOMIC DNA]</scope>
    <source>
        <strain evidence="9 10">CBS 6074</strain>
    </source>
</reference>
<dbReference type="GO" id="GO:0072670">
    <property type="term" value="P:mitochondrial tRNA threonylcarbamoyladenosine modification"/>
    <property type="evidence" value="ECO:0007669"/>
    <property type="project" value="TreeGrafter"/>
</dbReference>
<dbReference type="InterPro" id="IPR000905">
    <property type="entry name" value="Gcp-like_dom"/>
</dbReference>
<evidence type="ECO:0000256" key="1">
    <source>
        <dbReference type="ARBA" id="ARBA00012156"/>
    </source>
</evidence>
<comment type="function">
    <text evidence="7">Required for the formation of a threonylcarbamoyl group on adenosine at position 37 (t(6)A37) in mitochondrial tRNAs that read codons beginning with adenine. Probably involved in the transfer of the threonylcarbamoyl moiety of threonylcarbamoyl-AMP (TC-AMP) to the N6 group of A37. Involved in mitochondrial genome maintenance.</text>
</comment>
<keyword evidence="5 7" id="KW-0012">Acyltransferase</keyword>
<evidence type="ECO:0000256" key="3">
    <source>
        <dbReference type="ARBA" id="ARBA00022694"/>
    </source>
</evidence>
<evidence type="ECO:0000256" key="2">
    <source>
        <dbReference type="ARBA" id="ARBA00022679"/>
    </source>
</evidence>
<evidence type="ECO:0000313" key="9">
    <source>
        <dbReference type="EMBL" id="WWC85968.1"/>
    </source>
</evidence>
<comment type="cofactor">
    <cofactor evidence="7">
        <name>a divalent metal cation</name>
        <dbReference type="ChEBI" id="CHEBI:60240"/>
    </cofactor>
    <text evidence="7">Binds 1 divalent metal cation per subunit.</text>
</comment>
<dbReference type="SUPFAM" id="SSF53067">
    <property type="entry name" value="Actin-like ATPase domain"/>
    <property type="match status" value="1"/>
</dbReference>
<dbReference type="PANTHER" id="PTHR11735">
    <property type="entry name" value="TRNA N6-ADENOSINE THREONYLCARBAMOYLTRANSFERASE"/>
    <property type="match status" value="1"/>
</dbReference>
<sequence length="434" mass="47883">MRPLVRLSLHRQHQSQHIRASQVIFSYRYNHSSTILSKDINDKPILVLGIESSADDSSVSIVSSNREILSLITISQHEENSLYGGIHPLIAQSSHNKNIPIAIKKCLNESGKSINDIHTIAYTRGPGMRGCLSIGEMAAKGLAAGTEKNLLGIHHMQAHALTPLLTEPNPPKYPFMILLVSGGHTQLVLAESQDKFKILLDTLDSKIGDIYEKAARLLELPISSDKSPGAILEKYASMKPLPPYDKIPLEALPIPLSTNDTINKKAFSFSGILSSLQRKLSSSSSSISIKSKGQSSSVSDLTEGDKREFSRIFQIATIGHLIFKLEQTIKSLNNLKDINGLVISGGVASNLYLRKMLIEMLSKIEERENGDGKRKQIELFYPPISLCTDNAAMIAWTAILRIQAEGLSTNDPYDLPLRPKWSLEDLYDDLPKNV</sequence>
<comment type="subunit">
    <text evidence="7">Homodimer.</text>
</comment>
<dbReference type="Proteomes" id="UP001355207">
    <property type="component" value="Chromosome 1"/>
</dbReference>
<dbReference type="NCBIfam" id="TIGR00329">
    <property type="entry name" value="gcp_kae1"/>
    <property type="match status" value="1"/>
</dbReference>
<keyword evidence="7" id="KW-0496">Mitochondrion</keyword>
<accession>A0AAX4JM20</accession>
<evidence type="ECO:0000313" key="10">
    <source>
        <dbReference type="Proteomes" id="UP001355207"/>
    </source>
</evidence>
<keyword evidence="10" id="KW-1185">Reference proteome</keyword>
<evidence type="ECO:0000256" key="4">
    <source>
        <dbReference type="ARBA" id="ARBA00022723"/>
    </source>
</evidence>
<keyword evidence="2 7" id="KW-0808">Transferase</keyword>
<keyword evidence="3 7" id="KW-0819">tRNA processing</keyword>
<keyword evidence="4 7" id="KW-0479">Metal-binding</keyword>
<comment type="catalytic activity">
    <reaction evidence="6 7">
        <text>L-threonylcarbamoyladenylate + adenosine(37) in tRNA = N(6)-L-threonylcarbamoyladenosine(37) in tRNA + AMP + H(+)</text>
        <dbReference type="Rhea" id="RHEA:37059"/>
        <dbReference type="Rhea" id="RHEA-COMP:10162"/>
        <dbReference type="Rhea" id="RHEA-COMP:10163"/>
        <dbReference type="ChEBI" id="CHEBI:15378"/>
        <dbReference type="ChEBI" id="CHEBI:73682"/>
        <dbReference type="ChEBI" id="CHEBI:74411"/>
        <dbReference type="ChEBI" id="CHEBI:74418"/>
        <dbReference type="ChEBI" id="CHEBI:456215"/>
        <dbReference type="EC" id="2.3.1.234"/>
    </reaction>
</comment>
<dbReference type="InterPro" id="IPR043129">
    <property type="entry name" value="ATPase_NBD"/>
</dbReference>
<dbReference type="InterPro" id="IPR022450">
    <property type="entry name" value="TsaD"/>
</dbReference>
<comment type="subcellular location">
    <subcellularLocation>
        <location evidence="7">Mitochondrion</location>
    </subcellularLocation>
</comment>
<dbReference type="GO" id="GO:0005739">
    <property type="term" value="C:mitochondrion"/>
    <property type="evidence" value="ECO:0007669"/>
    <property type="project" value="UniProtKB-SubCell"/>
</dbReference>
<protein>
    <recommendedName>
        <fullName evidence="1">N(6)-L-threonylcarbamoyladenine synthase</fullName>
        <ecNumber evidence="1">2.3.1.234</ecNumber>
    </recommendedName>
</protein>
<dbReference type="PRINTS" id="PR00789">
    <property type="entry name" value="OSIALOPTASE"/>
</dbReference>
<comment type="similarity">
    <text evidence="7">Belongs to the KAE1 / TsaD family.</text>
</comment>
<feature type="domain" description="Gcp-like" evidence="8">
    <location>
        <begin position="67"/>
        <end position="396"/>
    </location>
</feature>
<evidence type="ECO:0000256" key="7">
    <source>
        <dbReference type="HAMAP-Rule" id="MF_03179"/>
    </source>
</evidence>
<proteinExistence type="inferred from homology"/>